<dbReference type="PANTHER" id="PTHR30469:SF12">
    <property type="entry name" value="MULTIDRUG RESISTANCE PROTEIN MDTA"/>
    <property type="match status" value="1"/>
</dbReference>
<feature type="domain" description="Multidrug resistance protein MdtA-like barrel-sandwich hybrid" evidence="4">
    <location>
        <begin position="71"/>
        <end position="210"/>
    </location>
</feature>
<evidence type="ECO:0000256" key="3">
    <source>
        <dbReference type="SAM" id="MobiDB-lite"/>
    </source>
</evidence>
<dbReference type="EMBL" id="CP026604">
    <property type="protein sequence ID" value="AWB68398.1"/>
    <property type="molecule type" value="Genomic_DNA"/>
</dbReference>
<dbReference type="RefSeq" id="WP_108604457.1">
    <property type="nucleotide sequence ID" value="NZ_CP026604.1"/>
</dbReference>
<dbReference type="Gene3D" id="2.40.50.100">
    <property type="match status" value="1"/>
</dbReference>
<dbReference type="Gene3D" id="1.10.287.470">
    <property type="entry name" value="Helix hairpin bin"/>
    <property type="match status" value="1"/>
</dbReference>
<dbReference type="GO" id="GO:0015562">
    <property type="term" value="F:efflux transmembrane transporter activity"/>
    <property type="evidence" value="ECO:0007669"/>
    <property type="project" value="TreeGrafter"/>
</dbReference>
<dbReference type="Gene3D" id="2.40.420.20">
    <property type="match status" value="1"/>
</dbReference>
<organism evidence="5 6">
    <name type="scientific">Saccharobesus litoralis</name>
    <dbReference type="NCBI Taxonomy" id="2172099"/>
    <lineage>
        <taxon>Bacteria</taxon>
        <taxon>Pseudomonadati</taxon>
        <taxon>Pseudomonadota</taxon>
        <taxon>Gammaproteobacteria</taxon>
        <taxon>Alteromonadales</taxon>
        <taxon>Alteromonadaceae</taxon>
        <taxon>Saccharobesus</taxon>
    </lineage>
</organism>
<dbReference type="SUPFAM" id="SSF111369">
    <property type="entry name" value="HlyD-like secretion proteins"/>
    <property type="match status" value="1"/>
</dbReference>
<feature type="region of interest" description="Disordered" evidence="3">
    <location>
        <begin position="380"/>
        <end position="422"/>
    </location>
</feature>
<keyword evidence="6" id="KW-1185">Reference proteome</keyword>
<dbReference type="InterPro" id="IPR006143">
    <property type="entry name" value="RND_pump_MFP"/>
</dbReference>
<dbReference type="OrthoDB" id="5730196at2"/>
<proteinExistence type="inferred from homology"/>
<protein>
    <recommendedName>
        <fullName evidence="4">Multidrug resistance protein MdtA-like barrel-sandwich hybrid domain-containing protein</fullName>
    </recommendedName>
</protein>
<evidence type="ECO:0000256" key="2">
    <source>
        <dbReference type="SAM" id="Coils"/>
    </source>
</evidence>
<feature type="coiled-coil region" evidence="2">
    <location>
        <begin position="118"/>
        <end position="184"/>
    </location>
</feature>
<comment type="similarity">
    <text evidence="1">Belongs to the membrane fusion protein (MFP) (TC 8.A.1) family.</text>
</comment>
<dbReference type="PANTHER" id="PTHR30469">
    <property type="entry name" value="MULTIDRUG RESISTANCE PROTEIN MDTA"/>
    <property type="match status" value="1"/>
</dbReference>
<evidence type="ECO:0000313" key="6">
    <source>
        <dbReference type="Proteomes" id="UP000244441"/>
    </source>
</evidence>
<accession>A0A2S0VW11</accession>
<dbReference type="InterPro" id="IPR058625">
    <property type="entry name" value="MdtA-like_BSH"/>
</dbReference>
<dbReference type="AlphaFoldDB" id="A0A2S0VW11"/>
<evidence type="ECO:0000259" key="4">
    <source>
        <dbReference type="Pfam" id="PF25917"/>
    </source>
</evidence>
<sequence>MWQRIPLAIKILIPSLVVIGLVATQKPKPEPVKQENTTPNKPMVNVVYAQPQAHHLQITSQGTVKPKTAINLVSRVAGNITYVAPQFNDGGFIKKEQILVKIDKSDYHLALIRAKANLATAQMQLAQEKGLARQAKREWRDLGNQEANSLFLREPQITAAKANVSAAQAEVKQAELNLQRTEIKAPFSGRIQQIMVNVGQYIGANQQLASLFDSTVMQVSLPLSEQQAALINLPLNPQVTNLPQVVLSGSVAGQNATWQGQVVRTQASVNTQSRMYYGIVEVIQDINSPTPLINGQFVNAKISGKAIEQVARLPKQAVFKRDQIYWLKDDKIVAGQVEVLNQDNQYVWVKSAMLTPDLAIIADRQGYVTPGTAVEINLENIKSPVDPEPTSTANTENPEQSPPSRSATGDAAPQNTATGDKA</sequence>
<reference evidence="5 6" key="1">
    <citation type="submission" date="2018-01" db="EMBL/GenBank/DDBJ databases">
        <title>Genome sequence of a Cantenovulum-like bacteria.</title>
        <authorList>
            <person name="Tan W.R."/>
            <person name="Lau N.-S."/>
            <person name="Go F."/>
            <person name="Amirul A.-A.A."/>
        </authorList>
    </citation>
    <scope>NUCLEOTIDE SEQUENCE [LARGE SCALE GENOMIC DNA]</scope>
    <source>
        <strain evidence="5 6">CCB-QB4</strain>
    </source>
</reference>
<dbReference type="NCBIfam" id="TIGR01730">
    <property type="entry name" value="RND_mfp"/>
    <property type="match status" value="1"/>
</dbReference>
<gene>
    <name evidence="5" type="ORF">C2869_19185</name>
</gene>
<evidence type="ECO:0000256" key="1">
    <source>
        <dbReference type="ARBA" id="ARBA00009477"/>
    </source>
</evidence>
<dbReference type="GO" id="GO:1990281">
    <property type="term" value="C:efflux pump complex"/>
    <property type="evidence" value="ECO:0007669"/>
    <property type="project" value="TreeGrafter"/>
</dbReference>
<dbReference type="Pfam" id="PF25917">
    <property type="entry name" value="BSH_RND"/>
    <property type="match status" value="1"/>
</dbReference>
<dbReference type="Gene3D" id="2.40.30.170">
    <property type="match status" value="1"/>
</dbReference>
<dbReference type="KEGG" id="cate:C2869_19185"/>
<evidence type="ECO:0000313" key="5">
    <source>
        <dbReference type="EMBL" id="AWB68398.1"/>
    </source>
</evidence>
<dbReference type="Proteomes" id="UP000244441">
    <property type="component" value="Chromosome"/>
</dbReference>
<feature type="compositionally biased region" description="Polar residues" evidence="3">
    <location>
        <begin position="389"/>
        <end position="422"/>
    </location>
</feature>
<keyword evidence="2" id="KW-0175">Coiled coil</keyword>
<name>A0A2S0VW11_9ALTE</name>